<evidence type="ECO:0000256" key="1">
    <source>
        <dbReference type="SAM" id="Coils"/>
    </source>
</evidence>
<dbReference type="Pfam" id="PF13578">
    <property type="entry name" value="Methyltransf_24"/>
    <property type="match status" value="1"/>
</dbReference>
<dbReference type="InterPro" id="IPR029063">
    <property type="entry name" value="SAM-dependent_MTases_sf"/>
</dbReference>
<feature type="coiled-coil region" evidence="1">
    <location>
        <begin position="276"/>
        <end position="429"/>
    </location>
</feature>
<proteinExistence type="predicted"/>
<evidence type="ECO:0000313" key="2">
    <source>
        <dbReference type="EMBL" id="TCT22873.1"/>
    </source>
</evidence>
<name>A0A4R3N6Z0_9GAMM</name>
<dbReference type="Proteomes" id="UP000295717">
    <property type="component" value="Unassembled WGS sequence"/>
</dbReference>
<organism evidence="2 3">
    <name type="scientific">Thiobaca trueperi</name>
    <dbReference type="NCBI Taxonomy" id="127458"/>
    <lineage>
        <taxon>Bacteria</taxon>
        <taxon>Pseudomonadati</taxon>
        <taxon>Pseudomonadota</taxon>
        <taxon>Gammaproteobacteria</taxon>
        <taxon>Chromatiales</taxon>
        <taxon>Chromatiaceae</taxon>
        <taxon>Thiobaca</taxon>
    </lineage>
</organism>
<dbReference type="SUPFAM" id="SSF53335">
    <property type="entry name" value="S-adenosyl-L-methionine-dependent methyltransferases"/>
    <property type="match status" value="1"/>
</dbReference>
<dbReference type="EMBL" id="SMAO01000002">
    <property type="protein sequence ID" value="TCT22873.1"/>
    <property type="molecule type" value="Genomic_DNA"/>
</dbReference>
<dbReference type="GO" id="GO:0032259">
    <property type="term" value="P:methylation"/>
    <property type="evidence" value="ECO:0007669"/>
    <property type="project" value="UniProtKB-KW"/>
</dbReference>
<evidence type="ECO:0000313" key="3">
    <source>
        <dbReference type="Proteomes" id="UP000295717"/>
    </source>
</evidence>
<comment type="caution">
    <text evidence="2">The sequence shown here is derived from an EMBL/GenBank/DDBJ whole genome shotgun (WGS) entry which is preliminary data.</text>
</comment>
<dbReference type="GO" id="GO:0008168">
    <property type="term" value="F:methyltransferase activity"/>
    <property type="evidence" value="ECO:0007669"/>
    <property type="project" value="UniProtKB-KW"/>
</dbReference>
<keyword evidence="1" id="KW-0175">Coiled coil</keyword>
<dbReference type="RefSeq" id="WP_165903346.1">
    <property type="nucleotide sequence ID" value="NZ_SMAO01000002.1"/>
</dbReference>
<sequence>MHRFWDTIIEPLLRALDARRILEIGSDAGDNTRHLLDYCQEVDGFLEVVDPLPQYDSETWFEPWPGRVSFHRDLSLNILPQIAPVDVALIDGDHNWYTVYHELKLIDKAARQAGQPFPLVLLHDIEWPYGRRDLYYDPDTIPVGHRKPYRTQGLRYGESRLAETGGLNQGLCNSIYEHNHQNGVLTAVEDFLAEIGDALRFERLPGIHGLGILYPAALEDHDAFSQFMLEIRPTLRQRHFMEMIEAQRLILQVRDAEQQAELRDLHQLHAQRMAQIRQSEQEQAALTERLSATEQERDVSAHERETLAERLQTAEAERIALADRCVHSEQTRHVLSQQLEQAETERAALTQKLNKAETERAALTQKLTKAETERANLAQKLASLTTTRAQSDKRLAEQEQRLAAQSRRTSELEAVLQRYRGGIERLEKDYQAVKSSARWRVGCRVVRLLEILLLRGKPPLVMDRMADTFAAARNWGPRPPAKP</sequence>
<dbReference type="AlphaFoldDB" id="A0A4R3N6Z0"/>
<gene>
    <name evidence="2" type="ORF">EDC35_102204</name>
</gene>
<reference evidence="2 3" key="1">
    <citation type="submission" date="2019-03" db="EMBL/GenBank/DDBJ databases">
        <title>Genomic Encyclopedia of Type Strains, Phase IV (KMG-IV): sequencing the most valuable type-strain genomes for metagenomic binning, comparative biology and taxonomic classification.</title>
        <authorList>
            <person name="Goeker M."/>
        </authorList>
    </citation>
    <scope>NUCLEOTIDE SEQUENCE [LARGE SCALE GENOMIC DNA]</scope>
    <source>
        <strain evidence="2 3">DSM 13587</strain>
    </source>
</reference>
<dbReference type="SUPFAM" id="SSF90257">
    <property type="entry name" value="Myosin rod fragments"/>
    <property type="match status" value="1"/>
</dbReference>
<keyword evidence="3" id="KW-1185">Reference proteome</keyword>
<keyword evidence="2" id="KW-0489">Methyltransferase</keyword>
<protein>
    <submittedName>
        <fullName evidence="2">Methyltransferase family protein</fullName>
    </submittedName>
</protein>
<accession>A0A4R3N6Z0</accession>
<dbReference type="Gene3D" id="3.40.50.150">
    <property type="entry name" value="Vaccinia Virus protein VP39"/>
    <property type="match status" value="1"/>
</dbReference>
<keyword evidence="2" id="KW-0808">Transferase</keyword>